<reference evidence="1" key="1">
    <citation type="submission" date="2021-01" db="EMBL/GenBank/DDBJ databases">
        <authorList>
            <consortium name="Genoscope - CEA"/>
            <person name="William W."/>
        </authorList>
    </citation>
    <scope>NUCLEOTIDE SEQUENCE</scope>
</reference>
<dbReference type="AlphaFoldDB" id="A0A8S1QZ07"/>
<proteinExistence type="predicted"/>
<dbReference type="OrthoDB" id="348005at2759"/>
<accession>A0A8S1QZ07</accession>
<organism evidence="1 2">
    <name type="scientific">Paramecium sonneborni</name>
    <dbReference type="NCBI Taxonomy" id="65129"/>
    <lineage>
        <taxon>Eukaryota</taxon>
        <taxon>Sar</taxon>
        <taxon>Alveolata</taxon>
        <taxon>Ciliophora</taxon>
        <taxon>Intramacronucleata</taxon>
        <taxon>Oligohymenophorea</taxon>
        <taxon>Peniculida</taxon>
        <taxon>Parameciidae</taxon>
        <taxon>Paramecium</taxon>
    </lineage>
</organism>
<dbReference type="EMBL" id="CAJJDN010000125">
    <property type="protein sequence ID" value="CAD8120197.1"/>
    <property type="molecule type" value="Genomic_DNA"/>
</dbReference>
<sequence length="98" mass="11868">MFQKIKSHKKLIWRKLCIETFQKKSKKKNIIQQRIEANIQILQQFTYCKLYQNQCDAYLPLEMYQKSFENDQENKLSLNNLSLAYMKINQTDEVLDKS</sequence>
<evidence type="ECO:0000313" key="1">
    <source>
        <dbReference type="EMBL" id="CAD8120197.1"/>
    </source>
</evidence>
<gene>
    <name evidence="1" type="ORF">PSON_ATCC_30995.1.T1250013</name>
</gene>
<comment type="caution">
    <text evidence="1">The sequence shown here is derived from an EMBL/GenBank/DDBJ whole genome shotgun (WGS) entry which is preliminary data.</text>
</comment>
<name>A0A8S1QZ07_9CILI</name>
<protein>
    <submittedName>
        <fullName evidence="1">Uncharacterized protein</fullName>
    </submittedName>
</protein>
<evidence type="ECO:0000313" key="2">
    <source>
        <dbReference type="Proteomes" id="UP000692954"/>
    </source>
</evidence>
<dbReference type="Proteomes" id="UP000692954">
    <property type="component" value="Unassembled WGS sequence"/>
</dbReference>
<keyword evidence="2" id="KW-1185">Reference proteome</keyword>